<dbReference type="Gene3D" id="3.40.50.300">
    <property type="entry name" value="P-loop containing nucleotide triphosphate hydrolases"/>
    <property type="match status" value="1"/>
</dbReference>
<dbReference type="GO" id="GO:0006952">
    <property type="term" value="P:defense response"/>
    <property type="evidence" value="ECO:0007669"/>
    <property type="project" value="UniProtKB-KW"/>
</dbReference>
<dbReference type="GO" id="GO:0005524">
    <property type="term" value="F:ATP binding"/>
    <property type="evidence" value="ECO:0007669"/>
    <property type="project" value="UniProtKB-KW"/>
</dbReference>
<evidence type="ECO:0008006" key="10">
    <source>
        <dbReference type="Google" id="ProtNLM"/>
    </source>
</evidence>
<dbReference type="InterPro" id="IPR002182">
    <property type="entry name" value="NB-ARC"/>
</dbReference>
<dbReference type="Pfam" id="PF00931">
    <property type="entry name" value="NB-ARC"/>
    <property type="match status" value="1"/>
</dbReference>
<dbReference type="SUPFAM" id="SSF52540">
    <property type="entry name" value="P-loop containing nucleoside triphosphate hydrolases"/>
    <property type="match status" value="1"/>
</dbReference>
<feature type="domain" description="Disease resistance N-terminal" evidence="6">
    <location>
        <begin position="10"/>
        <end position="102"/>
    </location>
</feature>
<keyword evidence="2" id="KW-0547">Nucleotide-binding</keyword>
<evidence type="ECO:0000259" key="5">
    <source>
        <dbReference type="Pfam" id="PF00931"/>
    </source>
</evidence>
<proteinExistence type="predicted"/>
<feature type="domain" description="Disease resistance protein winged helix" evidence="7">
    <location>
        <begin position="343"/>
        <end position="415"/>
    </location>
</feature>
<evidence type="ECO:0000313" key="9">
    <source>
        <dbReference type="Proteomes" id="UP001168098"/>
    </source>
</evidence>
<dbReference type="InterPro" id="IPR027417">
    <property type="entry name" value="P-loop_NTPase"/>
</dbReference>
<comment type="caution">
    <text evidence="8">The sequence shown here is derived from an EMBL/GenBank/DDBJ whole genome shotgun (WGS) entry which is preliminary data.</text>
</comment>
<dbReference type="InterPro" id="IPR058922">
    <property type="entry name" value="WHD_DRP"/>
</dbReference>
<feature type="domain" description="NB-ARC" evidence="5">
    <location>
        <begin position="167"/>
        <end position="229"/>
    </location>
</feature>
<dbReference type="Gene3D" id="1.10.8.430">
    <property type="entry name" value="Helical domain of apoptotic protease-activating factors"/>
    <property type="match status" value="1"/>
</dbReference>
<evidence type="ECO:0000256" key="1">
    <source>
        <dbReference type="ARBA" id="ARBA00022737"/>
    </source>
</evidence>
<evidence type="ECO:0000313" key="8">
    <source>
        <dbReference type="EMBL" id="KAJ9685656.1"/>
    </source>
</evidence>
<dbReference type="EMBL" id="JARBHA010000013">
    <property type="protein sequence ID" value="KAJ9685656.1"/>
    <property type="molecule type" value="Genomic_DNA"/>
</dbReference>
<keyword evidence="3" id="KW-0611">Plant defense</keyword>
<evidence type="ECO:0000256" key="2">
    <source>
        <dbReference type="ARBA" id="ARBA00022741"/>
    </source>
</evidence>
<keyword evidence="1" id="KW-0677">Repeat</keyword>
<accession>A0AA38ZAY6</accession>
<organism evidence="8 9">
    <name type="scientific">Vitis rotundifolia</name>
    <name type="common">Muscadine grape</name>
    <dbReference type="NCBI Taxonomy" id="103349"/>
    <lineage>
        <taxon>Eukaryota</taxon>
        <taxon>Viridiplantae</taxon>
        <taxon>Streptophyta</taxon>
        <taxon>Embryophyta</taxon>
        <taxon>Tracheophyta</taxon>
        <taxon>Spermatophyta</taxon>
        <taxon>Magnoliopsida</taxon>
        <taxon>eudicotyledons</taxon>
        <taxon>Gunneridae</taxon>
        <taxon>Pentapetalae</taxon>
        <taxon>rosids</taxon>
        <taxon>Vitales</taxon>
        <taxon>Vitaceae</taxon>
        <taxon>Viteae</taxon>
        <taxon>Vitis</taxon>
    </lineage>
</organism>
<gene>
    <name evidence="8" type="ORF">PVL29_017621</name>
</gene>
<sequence length="415" mass="47214">MAEQIPVSIMENILMELGSSAGQAIGLAFGLRKELAKLQETLPTIRDVLLDAEEQQGKSHAVQNWVRKLKEVIYDADDLLDDFAAHDLQQRGIARQVGDFFSSSNQVVFRFKMGHRITDIKGRLDDIANDLFKFNFIPRVTTNMRVENSGRETHSFVLKSEIMGRDEDKKNIIKLLLQSNNEENLSVVAIVGIGGLGKTTLAQLVYNDEEVVKHFDLRLWACVSNDFDVKIMTIDPPYVLDGLNPDQSWGLFKSLAFGEEQQRARPNLLKIGEEITQMCNGVPLVIRTLGKMLSSKTEENQWSSIKNNKYLMSLQDGNILSVLKLSYDSLSSYLKQCFTYCALFPKDYKIEKKLLIQLWVAQGYTQPSNGNEHLEDVGDQYFKELLSRLLFQDIEKDDNKNILSCKMHDLIHDLA</sequence>
<keyword evidence="4" id="KW-0067">ATP-binding</keyword>
<evidence type="ECO:0000256" key="4">
    <source>
        <dbReference type="ARBA" id="ARBA00022840"/>
    </source>
</evidence>
<reference evidence="8 9" key="1">
    <citation type="journal article" date="2023" name="BMC Biotechnol.">
        <title>Vitis rotundifolia cv Carlos genome sequencing.</title>
        <authorList>
            <person name="Huff M."/>
            <person name="Hulse-Kemp A."/>
            <person name="Scheffler B."/>
            <person name="Youngblood R."/>
            <person name="Simpson S."/>
            <person name="Babiker E."/>
            <person name="Staton M."/>
        </authorList>
    </citation>
    <scope>NUCLEOTIDE SEQUENCE [LARGE SCALE GENOMIC DNA]</scope>
    <source>
        <tissue evidence="8">Leaf</tissue>
    </source>
</reference>
<dbReference type="Gene3D" id="1.10.10.10">
    <property type="entry name" value="Winged helix-like DNA-binding domain superfamily/Winged helix DNA-binding domain"/>
    <property type="match status" value="1"/>
</dbReference>
<dbReference type="Pfam" id="PF18052">
    <property type="entry name" value="Rx_N"/>
    <property type="match status" value="1"/>
</dbReference>
<evidence type="ECO:0000259" key="6">
    <source>
        <dbReference type="Pfam" id="PF18052"/>
    </source>
</evidence>
<dbReference type="PANTHER" id="PTHR36766">
    <property type="entry name" value="PLANT BROAD-SPECTRUM MILDEW RESISTANCE PROTEIN RPW8"/>
    <property type="match status" value="1"/>
</dbReference>
<keyword evidence="9" id="KW-1185">Reference proteome</keyword>
<evidence type="ECO:0000259" key="7">
    <source>
        <dbReference type="Pfam" id="PF23559"/>
    </source>
</evidence>
<dbReference type="PANTHER" id="PTHR36766:SF40">
    <property type="entry name" value="DISEASE RESISTANCE PROTEIN RGA3"/>
    <property type="match status" value="1"/>
</dbReference>
<dbReference type="FunFam" id="1.10.10.10:FF:000322">
    <property type="entry name" value="Probable disease resistance protein At1g63360"/>
    <property type="match status" value="1"/>
</dbReference>
<evidence type="ECO:0000256" key="3">
    <source>
        <dbReference type="ARBA" id="ARBA00022821"/>
    </source>
</evidence>
<dbReference type="InterPro" id="IPR036388">
    <property type="entry name" value="WH-like_DNA-bd_sf"/>
</dbReference>
<dbReference type="Pfam" id="PF23559">
    <property type="entry name" value="WHD_DRP"/>
    <property type="match status" value="1"/>
</dbReference>
<dbReference type="InterPro" id="IPR041118">
    <property type="entry name" value="Rx_N"/>
</dbReference>
<protein>
    <recommendedName>
        <fullName evidence="10">Disease resistance protein RGA3</fullName>
    </recommendedName>
</protein>
<dbReference type="AlphaFoldDB" id="A0AA38ZAY6"/>
<dbReference type="Gene3D" id="1.20.5.4130">
    <property type="match status" value="1"/>
</dbReference>
<dbReference type="Proteomes" id="UP001168098">
    <property type="component" value="Unassembled WGS sequence"/>
</dbReference>
<dbReference type="GO" id="GO:0043531">
    <property type="term" value="F:ADP binding"/>
    <property type="evidence" value="ECO:0007669"/>
    <property type="project" value="InterPro"/>
</dbReference>
<dbReference type="InterPro" id="IPR042197">
    <property type="entry name" value="Apaf_helical"/>
</dbReference>
<name>A0AA38ZAY6_VITRO</name>